<dbReference type="Proteomes" id="UP000249061">
    <property type="component" value="Unassembled WGS sequence"/>
</dbReference>
<sequence>MMTTWVPVVLAANPVDGGLVVSDVEDVLQLNAATLAPCFASKKLRRSRRASRSTRRVTSPM</sequence>
<protein>
    <submittedName>
        <fullName evidence="1">Uncharacterized protein</fullName>
    </submittedName>
</protein>
<organism evidence="1 2">
    <name type="scientific">Archangium gephyra</name>
    <dbReference type="NCBI Taxonomy" id="48"/>
    <lineage>
        <taxon>Bacteria</taxon>
        <taxon>Pseudomonadati</taxon>
        <taxon>Myxococcota</taxon>
        <taxon>Myxococcia</taxon>
        <taxon>Myxococcales</taxon>
        <taxon>Cystobacterineae</taxon>
        <taxon>Archangiaceae</taxon>
        <taxon>Archangium</taxon>
    </lineage>
</organism>
<gene>
    <name evidence="1" type="ORF">DI536_26495</name>
</gene>
<comment type="caution">
    <text evidence="1">The sequence shown here is derived from an EMBL/GenBank/DDBJ whole genome shotgun (WGS) entry which is preliminary data.</text>
</comment>
<dbReference type="AlphaFoldDB" id="A0A2W5T6K8"/>
<proteinExistence type="predicted"/>
<accession>A0A2W5T6K8</accession>
<name>A0A2W5T6K8_9BACT</name>
<reference evidence="1 2" key="1">
    <citation type="submission" date="2017-08" db="EMBL/GenBank/DDBJ databases">
        <title>Infants hospitalized years apart are colonized by the same room-sourced microbial strains.</title>
        <authorList>
            <person name="Brooks B."/>
            <person name="Olm M.R."/>
            <person name="Firek B.A."/>
            <person name="Baker R."/>
            <person name="Thomas B.C."/>
            <person name="Morowitz M.J."/>
            <person name="Banfield J.F."/>
        </authorList>
    </citation>
    <scope>NUCLEOTIDE SEQUENCE [LARGE SCALE GENOMIC DNA]</scope>
    <source>
        <strain evidence="1">S2_003_000_R2_14</strain>
    </source>
</reference>
<evidence type="ECO:0000313" key="1">
    <source>
        <dbReference type="EMBL" id="PZR07906.1"/>
    </source>
</evidence>
<dbReference type="EMBL" id="QFQP01000028">
    <property type="protein sequence ID" value="PZR07906.1"/>
    <property type="molecule type" value="Genomic_DNA"/>
</dbReference>
<evidence type="ECO:0000313" key="2">
    <source>
        <dbReference type="Proteomes" id="UP000249061"/>
    </source>
</evidence>